<accession>A0ABQ4YIU1</accession>
<organism evidence="2 3">
    <name type="scientific">Tanacetum coccineum</name>
    <dbReference type="NCBI Taxonomy" id="301880"/>
    <lineage>
        <taxon>Eukaryota</taxon>
        <taxon>Viridiplantae</taxon>
        <taxon>Streptophyta</taxon>
        <taxon>Embryophyta</taxon>
        <taxon>Tracheophyta</taxon>
        <taxon>Spermatophyta</taxon>
        <taxon>Magnoliopsida</taxon>
        <taxon>eudicotyledons</taxon>
        <taxon>Gunneridae</taxon>
        <taxon>Pentapetalae</taxon>
        <taxon>asterids</taxon>
        <taxon>campanulids</taxon>
        <taxon>Asterales</taxon>
        <taxon>Asteraceae</taxon>
        <taxon>Asteroideae</taxon>
        <taxon>Anthemideae</taxon>
        <taxon>Anthemidinae</taxon>
        <taxon>Tanacetum</taxon>
    </lineage>
</organism>
<dbReference type="EMBL" id="BQNB010010446">
    <property type="protein sequence ID" value="GJS77417.1"/>
    <property type="molecule type" value="Genomic_DNA"/>
</dbReference>
<feature type="compositionally biased region" description="Polar residues" evidence="1">
    <location>
        <begin position="720"/>
        <end position="732"/>
    </location>
</feature>
<feature type="compositionally biased region" description="Low complexity" evidence="1">
    <location>
        <begin position="495"/>
        <end position="514"/>
    </location>
</feature>
<evidence type="ECO:0000313" key="3">
    <source>
        <dbReference type="Proteomes" id="UP001151760"/>
    </source>
</evidence>
<proteinExistence type="predicted"/>
<feature type="region of interest" description="Disordered" evidence="1">
    <location>
        <begin position="112"/>
        <end position="134"/>
    </location>
</feature>
<sequence length="945" mass="106068">MVISSPCLTDIKNWLVQKQTAFGKDFSNPFTADSLLKTIWFSTHHASHAPCYSNEALAIPEQTATGKEISNPFMAGEDCWVLEDFTTYCCWFNNGAASEDLVLLRKIEENKLRSEDDIPPPPQTQTPTQQAPHTVSTIKLPILKKGEYDIWAMKMEHYLAHTDYLIWEVIQRGNVLPPTTQEEQFADEKERKARTLLLMAVPKDHLRRFHGMDDAKEIWAAIKTRKVECFNCHNYWALLLREWQVKVQRKVAAGKQIHIMLFKLSMMNCNLNLVTKKLTLVCPIRIAVKKLESQLKASHKQQSSLTEKLNFQANQIFEKDEKLKKYRRIGMKAVKDKDALQKNFDSWSASSKNLWKLIDCGMSSTVKIGLGYGIKSNAEVLGYEEEISRGIFAFRETNAGYNDIPLYSRFKQVEYKGVPHPLSGDYTPREQEDIDDSLYEYGKYGPQPQSPSPIESDASSTVSSTCQSNDSDGEQGTVSDHSVNDDPIPIPSSEQVTTSTQKTQPQVPKPQQTVDPSCAQHVKTPRQPIRTPVTPSPIPSYNRQNWNQRMERELGAGYSFERKPCFVCGSLSHLIKDCDYYEKKMAREAAFKSTRVVHANVRQATPAWTNSNRVNKANQFTPRPVQLNNIRPNLSTASNTIKTGRVNVNTGHGNVSSVSSGTQFKSGASRFNTGKQHVNSGSVHVNSGSHFKSGASRFNTDKQHVSSVRVNRPVSNNTSPKPSQVNLNSPKKCFSTQRSPVYRPFSRHTAYKSNIYAVKGKVGTAVKTSAGCDWRKTTPLSNTNSGPTPDSNVNVSRGPQGRPKPVKAWGPSCRLIKNCPKLGFCSFGGSKVVITVKSKAFRVYNLVTKRVEENRSVNFLEEKPNVQGIGHRFKGSIDIDVQTEEAAELMVITSTSQTEATRKAVSFLKRLPTKKHSLPKAPSFYTISKSQMDIITLKKSWMLLL</sequence>
<gene>
    <name evidence="2" type="ORF">Tco_0727298</name>
</gene>
<feature type="compositionally biased region" description="Low complexity" evidence="1">
    <location>
        <begin position="705"/>
        <end position="719"/>
    </location>
</feature>
<feature type="region of interest" description="Disordered" evidence="1">
    <location>
        <begin position="773"/>
        <end position="807"/>
    </location>
</feature>
<protein>
    <submittedName>
        <fullName evidence="2">Uncharacterized protein</fullName>
    </submittedName>
</protein>
<name>A0ABQ4YIU1_9ASTR</name>
<feature type="compositionally biased region" description="Low complexity" evidence="1">
    <location>
        <begin position="125"/>
        <end position="134"/>
    </location>
</feature>
<evidence type="ECO:0000313" key="2">
    <source>
        <dbReference type="EMBL" id="GJS77417.1"/>
    </source>
</evidence>
<reference evidence="2" key="2">
    <citation type="submission" date="2022-01" db="EMBL/GenBank/DDBJ databases">
        <authorList>
            <person name="Yamashiro T."/>
            <person name="Shiraishi A."/>
            <person name="Satake H."/>
            <person name="Nakayama K."/>
        </authorList>
    </citation>
    <scope>NUCLEOTIDE SEQUENCE</scope>
</reference>
<reference evidence="2" key="1">
    <citation type="journal article" date="2022" name="Int. J. Mol. Sci.">
        <title>Draft Genome of Tanacetum Coccineum: Genomic Comparison of Closely Related Tanacetum-Family Plants.</title>
        <authorList>
            <person name="Yamashiro T."/>
            <person name="Shiraishi A."/>
            <person name="Nakayama K."/>
            <person name="Satake H."/>
        </authorList>
    </citation>
    <scope>NUCLEOTIDE SEQUENCE</scope>
</reference>
<evidence type="ECO:0000256" key="1">
    <source>
        <dbReference type="SAM" id="MobiDB-lite"/>
    </source>
</evidence>
<feature type="compositionally biased region" description="Polar residues" evidence="1">
    <location>
        <begin position="778"/>
        <end position="797"/>
    </location>
</feature>
<feature type="region of interest" description="Disordered" evidence="1">
    <location>
        <begin position="683"/>
        <end position="732"/>
    </location>
</feature>
<feature type="region of interest" description="Disordered" evidence="1">
    <location>
        <begin position="439"/>
        <end position="543"/>
    </location>
</feature>
<keyword evidence="3" id="KW-1185">Reference proteome</keyword>
<feature type="compositionally biased region" description="Polar residues" evidence="1">
    <location>
        <begin position="457"/>
        <end position="481"/>
    </location>
</feature>
<dbReference type="Proteomes" id="UP001151760">
    <property type="component" value="Unassembled WGS sequence"/>
</dbReference>
<comment type="caution">
    <text evidence="2">The sequence shown here is derived from an EMBL/GenBank/DDBJ whole genome shotgun (WGS) entry which is preliminary data.</text>
</comment>